<name>A0A975W9R3_9RHOB</name>
<organism evidence="2 3">
    <name type="scientific">Marinovum algicola</name>
    <dbReference type="NCBI Taxonomy" id="42444"/>
    <lineage>
        <taxon>Bacteria</taxon>
        <taxon>Pseudomonadati</taxon>
        <taxon>Pseudomonadota</taxon>
        <taxon>Alphaproteobacteria</taxon>
        <taxon>Rhodobacterales</taxon>
        <taxon>Roseobacteraceae</taxon>
        <taxon>Marinovum</taxon>
    </lineage>
</organism>
<gene>
    <name evidence="2" type="ORF">SAMN04487940_105262</name>
</gene>
<evidence type="ECO:0000313" key="2">
    <source>
        <dbReference type="EMBL" id="SEJ41181.1"/>
    </source>
</evidence>
<keyword evidence="1" id="KW-0812">Transmembrane</keyword>
<keyword evidence="1" id="KW-0472">Membrane</keyword>
<dbReference type="Pfam" id="PF11158">
    <property type="entry name" value="DUF2938"/>
    <property type="match status" value="1"/>
</dbReference>
<proteinExistence type="predicted"/>
<dbReference type="Proteomes" id="UP000182932">
    <property type="component" value="Unassembled WGS sequence"/>
</dbReference>
<feature type="transmembrane region" description="Helical" evidence="1">
    <location>
        <begin position="6"/>
        <end position="27"/>
    </location>
</feature>
<dbReference type="EMBL" id="FNYY01000005">
    <property type="protein sequence ID" value="SEJ41181.1"/>
    <property type="molecule type" value="Genomic_DNA"/>
</dbReference>
<dbReference type="InterPro" id="IPR021329">
    <property type="entry name" value="DUF2938"/>
</dbReference>
<reference evidence="2 3" key="1">
    <citation type="submission" date="2016-10" db="EMBL/GenBank/DDBJ databases">
        <authorList>
            <person name="Varghese N."/>
            <person name="Submissions S."/>
        </authorList>
    </citation>
    <scope>NUCLEOTIDE SEQUENCE [LARGE SCALE GENOMIC DNA]</scope>
    <source>
        <strain evidence="2 3">FF3</strain>
    </source>
</reference>
<protein>
    <recommendedName>
        <fullName evidence="4">DUF2938 domain-containing protein</fullName>
    </recommendedName>
</protein>
<feature type="transmembrane region" description="Helical" evidence="1">
    <location>
        <begin position="138"/>
        <end position="159"/>
    </location>
</feature>
<dbReference type="RefSeq" id="WP_048532629.1">
    <property type="nucleotide sequence ID" value="NZ_CATLQZ010000008.1"/>
</dbReference>
<accession>A0A975W9R3</accession>
<evidence type="ECO:0000313" key="3">
    <source>
        <dbReference type="Proteomes" id="UP000182932"/>
    </source>
</evidence>
<keyword evidence="3" id="KW-1185">Reference proteome</keyword>
<dbReference type="AlphaFoldDB" id="A0A975W9R3"/>
<comment type="caution">
    <text evidence="2">The sequence shown here is derived from an EMBL/GenBank/DDBJ whole genome shotgun (WGS) entry which is preliminary data.</text>
</comment>
<feature type="transmembrane region" description="Helical" evidence="1">
    <location>
        <begin position="73"/>
        <end position="94"/>
    </location>
</feature>
<dbReference type="GeneID" id="80818226"/>
<evidence type="ECO:0008006" key="4">
    <source>
        <dbReference type="Google" id="ProtNLM"/>
    </source>
</evidence>
<feature type="transmembrane region" description="Helical" evidence="1">
    <location>
        <begin position="100"/>
        <end position="117"/>
    </location>
</feature>
<evidence type="ECO:0000256" key="1">
    <source>
        <dbReference type="SAM" id="Phobius"/>
    </source>
</evidence>
<sequence length="160" mass="17066">MSELIWAGIVMGLGGTLAMDIWSEVLARGFGQPRPAWGRIGRWAAQLPAGQVFHDDIGAVAPVRREEALGWGVHYFVGIAYGVIFALLAGAAWLDAPSFLPLWIFAIVTVGAGWFLLQPGMGLGWAAARTPNPWKVRLMGLVGHTVFGLGMYAVALLAAP</sequence>
<keyword evidence="1" id="KW-1133">Transmembrane helix</keyword>